<evidence type="ECO:0000313" key="3">
    <source>
        <dbReference type="Proteomes" id="UP001213000"/>
    </source>
</evidence>
<comment type="caution">
    <text evidence="2">The sequence shown here is derived from an EMBL/GenBank/DDBJ whole genome shotgun (WGS) entry which is preliminary data.</text>
</comment>
<feature type="unsure residue" description="I or L" evidence="2">
    <location>
        <position position="212"/>
    </location>
</feature>
<protein>
    <submittedName>
        <fullName evidence="2">Uncharacterized protein</fullName>
    </submittedName>
</protein>
<feature type="signal peptide" evidence="1">
    <location>
        <begin position="1"/>
        <end position="26"/>
    </location>
</feature>
<keyword evidence="1" id="KW-0732">Signal</keyword>
<organism evidence="2 3">
    <name type="scientific">Leucocoprinus birnbaumii</name>
    <dbReference type="NCBI Taxonomy" id="56174"/>
    <lineage>
        <taxon>Eukaryota</taxon>
        <taxon>Fungi</taxon>
        <taxon>Dikarya</taxon>
        <taxon>Basidiomycota</taxon>
        <taxon>Agaricomycotina</taxon>
        <taxon>Agaricomycetes</taxon>
        <taxon>Agaricomycetidae</taxon>
        <taxon>Agaricales</taxon>
        <taxon>Agaricineae</taxon>
        <taxon>Agaricaceae</taxon>
        <taxon>Leucocoprinus</taxon>
    </lineage>
</organism>
<gene>
    <name evidence="2" type="ORF">NP233_g9076</name>
</gene>
<dbReference type="InterPro" id="IPR008928">
    <property type="entry name" value="6-hairpin_glycosidase_sf"/>
</dbReference>
<name>A0AAD5VL84_9AGAR</name>
<keyword evidence="3" id="KW-1185">Reference proteome</keyword>
<sequence>MRAISTAAAILGFFVFPSLFVVSVLGAPSPTIQVGRSVTGSALQRRTTPFFPDQPPSCPICAQDYPSMSSCAEAAPVLQNFTNIIFNPGAFIDVIKCQENILNTPNLPAVVDGMRKVCAIESTLLGNVSNVDVAPKKYLTLPLSQVRPAGWLLNQLQVQTNGLAGHEHEFYHWVSGTDWTGGTQAYSNLEEAGSYWFNGMVPNGVLVNSTVLNQKTLDFLNYVIDHQDSTGWLGPEVGTSKPRYLWGRYPFFFGAIQMTEAHPELTDKVVTAMHKFVSLANTMLKNNGTGVEPWAATRWEDFVISLQWLYDNHPNGNQDLLIDTMKRLKWTGVPWEKVFSQQYFPTTAVERTPNPFNLPLTWHGVNVAEGLKALPSTYRFTHNQTDLDVASKGWDLLFQYHGRPSGIYAADEYLAGLEAVRGTELCLVVETMFSGSYLYQIIGDPKFADRVERITYNALPATLTGNMWSRQYLQQQNQIASKNMNPNPFPNDGAYSNVFGLEPNYPQLPSRVAEVRLERIPDYTRSEVSGAPVPRTVLDNDYSCFKQQGLRHCRHALSFQRHSDYYDHCFVGIHILCPNSSWVSGGTIAINGGTARAVAPSNGLQAVSVAAGTTRFVLNLPAKITTESRPHGSIAVHRGPFNFAYDIPRSQKVLSQNSQQPLAVDLEFDATGAWQYAIDPSTLQFHATSPSSLPSPIFDSGKSPLSITVTACPINWSTAGDTFAASPPTNPSCTGGNTTLTLTPLGTTKLRISEFPVM</sequence>
<dbReference type="AlphaFoldDB" id="A0AAD5VL84"/>
<dbReference type="EMBL" id="JANIEX010000781">
    <property type="protein sequence ID" value="KAJ3563228.1"/>
    <property type="molecule type" value="Genomic_DNA"/>
</dbReference>
<dbReference type="Proteomes" id="UP001213000">
    <property type="component" value="Unassembled WGS sequence"/>
</dbReference>
<dbReference type="SUPFAM" id="SSF48208">
    <property type="entry name" value="Six-hairpin glycosidases"/>
    <property type="match status" value="1"/>
</dbReference>
<evidence type="ECO:0000313" key="2">
    <source>
        <dbReference type="EMBL" id="KAJ3563228.1"/>
    </source>
</evidence>
<evidence type="ECO:0000256" key="1">
    <source>
        <dbReference type="SAM" id="SignalP"/>
    </source>
</evidence>
<feature type="chain" id="PRO_5041905134" evidence="1">
    <location>
        <begin position="27"/>
        <end position="758"/>
    </location>
</feature>
<reference evidence="2" key="1">
    <citation type="submission" date="2022-07" db="EMBL/GenBank/DDBJ databases">
        <title>Genome Sequence of Leucocoprinus birnbaumii.</title>
        <authorList>
            <person name="Buettner E."/>
        </authorList>
    </citation>
    <scope>NUCLEOTIDE SEQUENCE</scope>
    <source>
        <strain evidence="2">VT141</strain>
    </source>
</reference>
<accession>A0AAD5VL84</accession>
<dbReference type="GO" id="GO:0005975">
    <property type="term" value="P:carbohydrate metabolic process"/>
    <property type="evidence" value="ECO:0007669"/>
    <property type="project" value="InterPro"/>
</dbReference>
<proteinExistence type="predicted"/>